<dbReference type="InterPro" id="IPR026444">
    <property type="entry name" value="Secre_tail"/>
</dbReference>
<dbReference type="Pfam" id="PF24595">
    <property type="entry name" value="DUF7619"/>
    <property type="match status" value="1"/>
</dbReference>
<dbReference type="Proteomes" id="UP000644147">
    <property type="component" value="Unassembled WGS sequence"/>
</dbReference>
<keyword evidence="1" id="KW-0732">Signal</keyword>
<evidence type="ECO:0000313" key="4">
    <source>
        <dbReference type="EMBL" id="MBK0404065.1"/>
    </source>
</evidence>
<evidence type="ECO:0000259" key="3">
    <source>
        <dbReference type="Pfam" id="PF24595"/>
    </source>
</evidence>
<dbReference type="EMBL" id="JAEHFX010000007">
    <property type="protein sequence ID" value="MBK0404065.1"/>
    <property type="molecule type" value="Genomic_DNA"/>
</dbReference>
<evidence type="ECO:0000259" key="2">
    <source>
        <dbReference type="Pfam" id="PF18962"/>
    </source>
</evidence>
<dbReference type="NCBIfam" id="TIGR01451">
    <property type="entry name" value="B_ant_repeat"/>
    <property type="match status" value="1"/>
</dbReference>
<accession>A0ABS1C3T7</accession>
<feature type="domain" description="DUF7619" evidence="3">
    <location>
        <begin position="679"/>
        <end position="812"/>
    </location>
</feature>
<dbReference type="InterPro" id="IPR047589">
    <property type="entry name" value="DUF11_rpt"/>
</dbReference>
<name>A0ABS1C3T7_9BACT</name>
<dbReference type="RefSeq" id="WP_200506903.1">
    <property type="nucleotide sequence ID" value="NZ_JAEHFX010000007.1"/>
</dbReference>
<evidence type="ECO:0000313" key="5">
    <source>
        <dbReference type="Proteomes" id="UP000644147"/>
    </source>
</evidence>
<dbReference type="InterPro" id="IPR011042">
    <property type="entry name" value="6-blade_b-propeller_TolB-like"/>
</dbReference>
<feature type="signal peptide" evidence="1">
    <location>
        <begin position="1"/>
        <end position="20"/>
    </location>
</feature>
<dbReference type="Pfam" id="PF18962">
    <property type="entry name" value="Por_Secre_tail"/>
    <property type="match status" value="1"/>
</dbReference>
<reference evidence="4 5" key="1">
    <citation type="submission" date="2020-12" db="EMBL/GenBank/DDBJ databases">
        <title>Bacterial novel species Adhaeribacter sp. BT258 isolated from soil.</title>
        <authorList>
            <person name="Jung H.-Y."/>
        </authorList>
    </citation>
    <scope>NUCLEOTIDE SEQUENCE [LARGE SCALE GENOMIC DNA]</scope>
    <source>
        <strain evidence="4 5">BT258</strain>
    </source>
</reference>
<sequence length="908" mass="98562">MRKFCIFCLLFVLTIFNTSAQFFQWAKKQENNTGSVSVASGNSLVATTGTFSSRITIGNQTFTSQDSNNAYLAVYDLSGNLLWAKKITGSGAPLNSGQGPSITVDANDNIILAGIMLDSLYIDGLLFKSSTLPAFGLYTAKFSPTGTLLWAQSSNFQGGQFHYLNFITPSSIDTDAAGNVLVAGHLNFPLTFNGITLTPNNASNTFLIKYNASGTLQWGVLSPNGINYTYLKYGIKIKATPAGNIYFTGYSFNNFNIFLTKFSPSGAVLWNKNETSFLNNGLDITIDNNDNAYITAQYADSVTVGTTTLHSTGSNYLLAKINSAGNWQWVKNILDEPSNLYWAYNKLSIVYTPGNALGLAGSFSGTALFNNTPITYLPNPPNNTENIFVAKLDMLGTPIWVSTVSATTDGRAPDISTNATGNFFLAGNFRGTAQFNATTLTSSSNYSSFLTKVNNEGNSVSGTIFIDTNKNGIKDASETGFGELMIGVSPGPRNSISFLNGTYNAAISTGTSFVSLPNPPRHYTFVPASHTVTFSGTNQTQTGKDFALQPIPNSNDVKVTVTNLTPARPGFQANYRLTFHNAGTTVLSDTVKLSHNTNFLSFVSSTLTPATNSNGKMAWYYQNLLPNETRNIDVTFSVPATTVLGTSLQAIANIKPFAIDLFQADNIDTLKHVVIGSFDPNDKQVDKTTLSPAQAATGEYLDYTIRFQNTGTDTAFTVVVTDRILSQLNLANFEMLSASHAYKLNVIDGNMLEWRFDNILLPDSNRNEPASHGFIRFRLKSKAGLQLGDSITNQAAIYFDYNAPVITNHAVTKVANPNGIKEKKASIQAFKLYPNPAKNYVMVNAEFKKNTSATVSLVNLLGQTLSNVTLPANNQIHYQLPLKDLPKGVYLIRLETETGLQTQRLVVQ</sequence>
<comment type="caution">
    <text evidence="4">The sequence shown here is derived from an EMBL/GenBank/DDBJ whole genome shotgun (WGS) entry which is preliminary data.</text>
</comment>
<dbReference type="PANTHER" id="PTHR35580">
    <property type="entry name" value="CELL SURFACE GLYCOPROTEIN (S-LAYER PROTEIN)-LIKE PROTEIN"/>
    <property type="match status" value="1"/>
</dbReference>
<protein>
    <submittedName>
        <fullName evidence="4">T9SS type A sorting domain-containing protein</fullName>
    </submittedName>
</protein>
<keyword evidence="5" id="KW-1185">Reference proteome</keyword>
<dbReference type="Gene3D" id="2.120.10.30">
    <property type="entry name" value="TolB, C-terminal domain"/>
    <property type="match status" value="1"/>
</dbReference>
<feature type="chain" id="PRO_5045676681" evidence="1">
    <location>
        <begin position="21"/>
        <end position="908"/>
    </location>
</feature>
<evidence type="ECO:0000256" key="1">
    <source>
        <dbReference type="SAM" id="SignalP"/>
    </source>
</evidence>
<proteinExistence type="predicted"/>
<dbReference type="PANTHER" id="PTHR35580:SF1">
    <property type="entry name" value="PHYTASE-LIKE DOMAIN-CONTAINING PROTEIN"/>
    <property type="match status" value="1"/>
</dbReference>
<organism evidence="4 5">
    <name type="scientific">Adhaeribacter terrigena</name>
    <dbReference type="NCBI Taxonomy" id="2793070"/>
    <lineage>
        <taxon>Bacteria</taxon>
        <taxon>Pseudomonadati</taxon>
        <taxon>Bacteroidota</taxon>
        <taxon>Cytophagia</taxon>
        <taxon>Cytophagales</taxon>
        <taxon>Hymenobacteraceae</taxon>
        <taxon>Adhaeribacter</taxon>
    </lineage>
</organism>
<gene>
    <name evidence="4" type="ORF">I5M27_13805</name>
</gene>
<dbReference type="InterPro" id="IPR055353">
    <property type="entry name" value="DUF7619"/>
</dbReference>
<dbReference type="InterPro" id="IPR052918">
    <property type="entry name" value="Motility_Chemotaxis_Reg"/>
</dbReference>
<feature type="domain" description="Secretion system C-terminal sorting" evidence="2">
    <location>
        <begin position="832"/>
        <end position="907"/>
    </location>
</feature>
<dbReference type="NCBIfam" id="TIGR04183">
    <property type="entry name" value="Por_Secre_tail"/>
    <property type="match status" value="1"/>
</dbReference>